<evidence type="ECO:0000259" key="1">
    <source>
        <dbReference type="Pfam" id="PF13403"/>
    </source>
</evidence>
<dbReference type="RefSeq" id="WP_052948186.1">
    <property type="nucleotide sequence ID" value="NZ_BAMW01000022.1"/>
</dbReference>
<accession>A0A6N3T497</accession>
<evidence type="ECO:0000313" key="2">
    <source>
        <dbReference type="EMBL" id="GAN63152.1"/>
    </source>
</evidence>
<protein>
    <submittedName>
        <fullName evidence="2">Outer membrane protein</fullName>
    </submittedName>
</protein>
<evidence type="ECO:0000313" key="4">
    <source>
        <dbReference type="Proteomes" id="UP000032673"/>
    </source>
</evidence>
<keyword evidence="4" id="KW-1185">Reference proteome</keyword>
<dbReference type="EMBL" id="BAMW01000022">
    <property type="protein sequence ID" value="GAN63152.1"/>
    <property type="molecule type" value="Genomic_DNA"/>
</dbReference>
<feature type="domain" description="Hedgehog/Intein (Hint)" evidence="1">
    <location>
        <begin position="222"/>
        <end position="362"/>
    </location>
</feature>
<name>A0A6N3T497_9PROT</name>
<sequence>MTTYVWLGTDGTNWNDPKNWGSVDNNKVITPQGTNGNVPGSSDTVIITDKQTLTSGGYHVAGHTGDENYLNNSNIINNLTPTVSGTQTVSVGNVVLGGNNVSLNTGSTPFVVTGKVEDVADYGISGAQHGNYTLSGTDISVYHYVFASSGGTITLGQNSKITVAWLSGSGTNINGNNSSVTITQGYESTDGTKAGATFANGNNGINNLGVDRNQAKPQKIACFLTGSMILTTQGVVAVEDLQMGDEVLAFDWQRGEDVVRPLVWVGKAHAVVRPHLPDDEAGYPVRILKNALADGVPFKDMLITAEHCLFFEDKFIPARMLVNGSSIFYDKSILSYDYYHVETAEHSVLTADGMLTESYLDTGNRAAFRQTGKVVTLSAQPRSWENNAAAPLCVARSVVEGLFRQIRARTSKVDNARKADGKTTLVHNPELHLVTESGAVIMPMRHEGARYSFMLPPDITAVRLVSRAARPSDVIGPFVDDRRQLGVAVSDIRLVAGRKLTLIKAHLDAQKPEGWYDAGQEDLAWTNGNALLPLGKMQKGTMGLLSIDVLAAGPYIAETQPQSDVTLSA</sequence>
<comment type="caution">
    <text evidence="3">The sequence shown here is derived from an EMBL/GenBank/DDBJ whole genome shotgun (WGS) entry which is preliminary data.</text>
</comment>
<dbReference type="AlphaFoldDB" id="A0A6N3T497"/>
<organism evidence="3 5">
    <name type="scientific">Acetobacter indonesiensis</name>
    <dbReference type="NCBI Taxonomy" id="104101"/>
    <lineage>
        <taxon>Bacteria</taxon>
        <taxon>Pseudomonadati</taxon>
        <taxon>Pseudomonadota</taxon>
        <taxon>Alphaproteobacteria</taxon>
        <taxon>Acetobacterales</taxon>
        <taxon>Acetobacteraceae</taxon>
        <taxon>Acetobacter</taxon>
    </lineage>
</organism>
<dbReference type="Gene3D" id="2.170.16.10">
    <property type="entry name" value="Hedgehog/Intein (Hint) domain"/>
    <property type="match status" value="1"/>
</dbReference>
<reference evidence="2 4" key="1">
    <citation type="submission" date="2012-11" db="EMBL/GenBank/DDBJ databases">
        <title>Whole genome sequence of Acetobacter indonesiensis 5H-1.</title>
        <authorList>
            <person name="Azuma Y."/>
            <person name="Higashiura N."/>
            <person name="Hirakawa H."/>
            <person name="Matsushita K."/>
        </authorList>
    </citation>
    <scope>NUCLEOTIDE SEQUENCE [LARGE SCALE GENOMIC DNA]</scope>
    <source>
        <strain evidence="2 4">5H-1</strain>
    </source>
</reference>
<dbReference type="Pfam" id="PF13403">
    <property type="entry name" value="Hint_2"/>
    <property type="match status" value="1"/>
</dbReference>
<dbReference type="EMBL" id="BJXQ01000013">
    <property type="protein sequence ID" value="GEN04101.1"/>
    <property type="molecule type" value="Genomic_DNA"/>
</dbReference>
<dbReference type="Proteomes" id="UP000321104">
    <property type="component" value="Unassembled WGS sequence"/>
</dbReference>
<dbReference type="SUPFAM" id="SSF51294">
    <property type="entry name" value="Hedgehog/intein (Hint) domain"/>
    <property type="match status" value="1"/>
</dbReference>
<evidence type="ECO:0000313" key="5">
    <source>
        <dbReference type="Proteomes" id="UP000321104"/>
    </source>
</evidence>
<evidence type="ECO:0000313" key="3">
    <source>
        <dbReference type="EMBL" id="GEN04101.1"/>
    </source>
</evidence>
<dbReference type="InterPro" id="IPR028992">
    <property type="entry name" value="Hedgehog/Intein_dom"/>
</dbReference>
<dbReference type="Proteomes" id="UP000032673">
    <property type="component" value="Unassembled WGS sequence"/>
</dbReference>
<dbReference type="InterPro" id="IPR036844">
    <property type="entry name" value="Hint_dom_sf"/>
</dbReference>
<gene>
    <name evidence="2" type="ORF">Abin_022_010</name>
    <name evidence="3" type="ORF">AIN02nite_21260</name>
</gene>
<reference evidence="3 5" key="2">
    <citation type="submission" date="2019-07" db="EMBL/GenBank/DDBJ databases">
        <title>Whole genome shotgun sequence of Acetobacter indonesiensis NBRC 16471.</title>
        <authorList>
            <person name="Hosoyama A."/>
            <person name="Uohara A."/>
            <person name="Ohji S."/>
            <person name="Ichikawa N."/>
        </authorList>
    </citation>
    <scope>NUCLEOTIDE SEQUENCE [LARGE SCALE GENOMIC DNA]</scope>
    <source>
        <strain evidence="3 5">NBRC 16471</strain>
    </source>
</reference>
<proteinExistence type="predicted"/>